<dbReference type="PANTHER" id="PTHR33910">
    <property type="entry name" value="PROTEIN TRANSLOCASE SUBUNIT SECE"/>
    <property type="match status" value="1"/>
</dbReference>
<keyword evidence="4 9" id="KW-0812">Transmembrane</keyword>
<dbReference type="Gene3D" id="1.20.5.1030">
    <property type="entry name" value="Preprotein translocase secy subunit"/>
    <property type="match status" value="1"/>
</dbReference>
<dbReference type="EMBL" id="FPCG01000001">
    <property type="protein sequence ID" value="SFV20092.1"/>
    <property type="molecule type" value="Genomic_DNA"/>
</dbReference>
<protein>
    <recommendedName>
        <fullName evidence="9">Protein translocase subunit SecE</fullName>
    </recommendedName>
</protein>
<keyword evidence="7 9" id="KW-0811">Translocation</keyword>
<keyword evidence="8 9" id="KW-0472">Membrane</keyword>
<feature type="transmembrane region" description="Helical" evidence="9">
    <location>
        <begin position="47"/>
        <end position="68"/>
    </location>
</feature>
<dbReference type="STRING" id="574650.SAMN04487966_101109"/>
<keyword evidence="12" id="KW-1185">Reference proteome</keyword>
<keyword evidence="2 9" id="KW-0813">Transport</keyword>
<organism evidence="11 12">
    <name type="scientific">Micrococcus terreus</name>
    <dbReference type="NCBI Taxonomy" id="574650"/>
    <lineage>
        <taxon>Bacteria</taxon>
        <taxon>Bacillati</taxon>
        <taxon>Actinomycetota</taxon>
        <taxon>Actinomycetes</taxon>
        <taxon>Micrococcales</taxon>
        <taxon>Micrococcaceae</taxon>
        <taxon>Micrococcus</taxon>
    </lineage>
</organism>
<dbReference type="Pfam" id="PF00584">
    <property type="entry name" value="SecE"/>
    <property type="match status" value="1"/>
</dbReference>
<reference evidence="11 12" key="1">
    <citation type="submission" date="2016-10" db="EMBL/GenBank/DDBJ databases">
        <authorList>
            <person name="de Groot N.N."/>
        </authorList>
    </citation>
    <scope>NUCLEOTIDE SEQUENCE [LARGE SCALE GENOMIC DNA]</scope>
    <source>
        <strain evidence="11 12">CGMCC 1.7054</strain>
    </source>
</reference>
<evidence type="ECO:0000256" key="3">
    <source>
        <dbReference type="ARBA" id="ARBA00022475"/>
    </source>
</evidence>
<dbReference type="GO" id="GO:0008320">
    <property type="term" value="F:protein transmembrane transporter activity"/>
    <property type="evidence" value="ECO:0007669"/>
    <property type="project" value="UniProtKB-UniRule"/>
</dbReference>
<evidence type="ECO:0000256" key="6">
    <source>
        <dbReference type="ARBA" id="ARBA00022989"/>
    </source>
</evidence>
<evidence type="ECO:0000256" key="7">
    <source>
        <dbReference type="ARBA" id="ARBA00023010"/>
    </source>
</evidence>
<dbReference type="GO" id="GO:0065002">
    <property type="term" value="P:intracellular protein transmembrane transport"/>
    <property type="evidence" value="ECO:0007669"/>
    <property type="project" value="UniProtKB-UniRule"/>
</dbReference>
<dbReference type="InterPro" id="IPR001901">
    <property type="entry name" value="Translocase_SecE/Sec61-g"/>
</dbReference>
<keyword evidence="5 9" id="KW-0653">Protein transport</keyword>
<dbReference type="OrthoDB" id="9805743at2"/>
<evidence type="ECO:0000256" key="10">
    <source>
        <dbReference type="SAM" id="MobiDB-lite"/>
    </source>
</evidence>
<gene>
    <name evidence="9" type="primary">secE</name>
    <name evidence="11" type="ORF">SAMN04487966_101109</name>
</gene>
<feature type="region of interest" description="Disordered" evidence="10">
    <location>
        <begin position="1"/>
        <end position="20"/>
    </location>
</feature>
<dbReference type="Proteomes" id="UP000198881">
    <property type="component" value="Unassembled WGS sequence"/>
</dbReference>
<proteinExistence type="inferred from homology"/>
<dbReference type="AlphaFoldDB" id="A0A1I7MDT8"/>
<name>A0A1I7MDT8_9MICC</name>
<evidence type="ECO:0000256" key="9">
    <source>
        <dbReference type="HAMAP-Rule" id="MF_00422"/>
    </source>
</evidence>
<evidence type="ECO:0000313" key="12">
    <source>
        <dbReference type="Proteomes" id="UP000198881"/>
    </source>
</evidence>
<dbReference type="RefSeq" id="WP_091692811.1">
    <property type="nucleotide sequence ID" value="NZ_CAMIGK010000065.1"/>
</dbReference>
<feature type="compositionally biased region" description="Basic and acidic residues" evidence="10">
    <location>
        <begin position="1"/>
        <end position="18"/>
    </location>
</feature>
<evidence type="ECO:0000256" key="8">
    <source>
        <dbReference type="ARBA" id="ARBA00023136"/>
    </source>
</evidence>
<dbReference type="PANTHER" id="PTHR33910:SF1">
    <property type="entry name" value="PROTEIN TRANSLOCASE SUBUNIT SECE"/>
    <property type="match status" value="1"/>
</dbReference>
<dbReference type="GO" id="GO:0006605">
    <property type="term" value="P:protein targeting"/>
    <property type="evidence" value="ECO:0007669"/>
    <property type="project" value="UniProtKB-UniRule"/>
</dbReference>
<evidence type="ECO:0000313" key="11">
    <source>
        <dbReference type="EMBL" id="SFV20092.1"/>
    </source>
</evidence>
<comment type="subunit">
    <text evidence="9">Component of the Sec protein translocase complex. Heterotrimer consisting of SecY, SecE and SecG subunits. The heterotrimers can form oligomers, although 1 heterotrimer is thought to be able to translocate proteins. Interacts with the ribosome. Interacts with SecDF, and other proteins may be involved. Interacts with SecA.</text>
</comment>
<keyword evidence="3 9" id="KW-1003">Cell membrane</keyword>
<evidence type="ECO:0000256" key="4">
    <source>
        <dbReference type="ARBA" id="ARBA00022692"/>
    </source>
</evidence>
<dbReference type="HAMAP" id="MF_00422">
    <property type="entry name" value="SecE"/>
    <property type="match status" value="1"/>
</dbReference>
<evidence type="ECO:0000256" key="2">
    <source>
        <dbReference type="ARBA" id="ARBA00022448"/>
    </source>
</evidence>
<comment type="subcellular location">
    <subcellularLocation>
        <location evidence="9">Cell membrane</location>
        <topology evidence="9">Single-pass membrane protein</topology>
    </subcellularLocation>
    <subcellularLocation>
        <location evidence="1">Membrane</location>
    </subcellularLocation>
</comment>
<comment type="function">
    <text evidence="9">Essential subunit of the Sec protein translocation channel SecYEG. Clamps together the 2 halves of SecY. May contact the channel plug during translocation.</text>
</comment>
<evidence type="ECO:0000256" key="5">
    <source>
        <dbReference type="ARBA" id="ARBA00022927"/>
    </source>
</evidence>
<accession>A0A1I7MDT8</accession>
<dbReference type="InterPro" id="IPR038379">
    <property type="entry name" value="SecE_sf"/>
</dbReference>
<dbReference type="GO" id="GO:0043952">
    <property type="term" value="P:protein transport by the Sec complex"/>
    <property type="evidence" value="ECO:0007669"/>
    <property type="project" value="UniProtKB-UniRule"/>
</dbReference>
<dbReference type="NCBIfam" id="TIGR00964">
    <property type="entry name" value="secE_bact"/>
    <property type="match status" value="1"/>
</dbReference>
<keyword evidence="6 9" id="KW-1133">Transmembrane helix</keyword>
<dbReference type="GO" id="GO:0005886">
    <property type="term" value="C:plasma membrane"/>
    <property type="evidence" value="ECO:0007669"/>
    <property type="project" value="UniProtKB-SubCell"/>
</dbReference>
<dbReference type="InterPro" id="IPR005807">
    <property type="entry name" value="SecE_bac"/>
</dbReference>
<dbReference type="GO" id="GO:0009306">
    <property type="term" value="P:protein secretion"/>
    <property type="evidence" value="ECO:0007669"/>
    <property type="project" value="UniProtKB-UniRule"/>
</dbReference>
<comment type="similarity">
    <text evidence="9">Belongs to the SecE/SEC61-gamma family.</text>
</comment>
<sequence length="86" mass="9528">MTEATADHRGDTPGEPRSRGFFGRIGLFLRQVVDELKKVVTPTREELVKLTGVVLAFVILMMLLVTGLDWVFGQMATFTFGEGTPQ</sequence>
<evidence type="ECO:0000256" key="1">
    <source>
        <dbReference type="ARBA" id="ARBA00004370"/>
    </source>
</evidence>